<feature type="repeat" description="TPR" evidence="3">
    <location>
        <begin position="538"/>
        <end position="571"/>
    </location>
</feature>
<dbReference type="InterPro" id="IPR050498">
    <property type="entry name" value="Ycf3"/>
</dbReference>
<feature type="repeat" description="TPR" evidence="3">
    <location>
        <begin position="156"/>
        <end position="189"/>
    </location>
</feature>
<feature type="repeat" description="TPR" evidence="3">
    <location>
        <begin position="674"/>
        <end position="707"/>
    </location>
</feature>
<keyword evidence="4" id="KW-0472">Membrane</keyword>
<reference evidence="5" key="1">
    <citation type="submission" date="2014-11" db="EMBL/GenBank/DDBJ databases">
        <authorList>
            <person name="Zhu J."/>
            <person name="Qi W."/>
            <person name="Song R."/>
        </authorList>
    </citation>
    <scope>NUCLEOTIDE SEQUENCE</scope>
</reference>
<name>A0A1B1TET8_9ARCH</name>
<dbReference type="Gene3D" id="1.25.40.10">
    <property type="entry name" value="Tetratricopeptide repeat domain"/>
    <property type="match status" value="3"/>
</dbReference>
<sequence>MEQSTSIILALYGLVGIALATLWLRHQSVLRQRDEMRTKLGNLQGNLASTSNRLDLLSRGVDTILGETPEVHELLSVHKSLESAESLLFEQDVTISSSESCAIATHAARSILSNYLNDSETEGSENILPGIIPLVLRLDAILTEAEMKSEDLELNGDEQRGLGELFHESGKFDRATDFYRRANLLSPESSSILLSLASIQRDEADLDSLDRTLERLIAINPDDVDVLKEQAILLSGSEDERLNRNIKRLNALGVDFQLSEADNEISNIIDRANNAQNQINPHLKEPSTSEGWVSKSSKLLQLGEIRPALESIERALYLDNANSEAWLMKAKLLAAGENQSKEALQAIRRASGLGEYTVLLESEILENEGKLDSARAVLEEWLEINPNDAEVRGRLSLVLFRAGAIDWSKRVLEEAPTESWESASLHVMQGRLHLLAADEHRDRTGEQDHILLLDATISFDSAIEKDRESGLAWLGRSRALRYQGSIKEAEVALVRARRLIPDHPSISLEEAHLCLEMGKLDQANALVSEASTNIRNHPSIPFIRGMIAARQNRFIEAKSFFSKVLETEPNHIRARLNRCSASLLADDLVTALDDANSLIEMAPEFNLARLRRSEILMNLGDWKEAESELRRLLSQDPEHIMALVHLGACMIAMDKSEQAERPLNDAIRFNPNHSEAWYQRGLLYLDFGRIEEAKSDFEAAARYDKKHIDARLRIAAILHDGEDVNSSVIAWRKVLDIDPEHRLARRRLQESVDRQENMKQRIYPKG</sequence>
<organism evidence="5">
    <name type="scientific">uncultured Poseidoniia archaeon</name>
    <dbReference type="NCBI Taxonomy" id="1697135"/>
    <lineage>
        <taxon>Archaea</taxon>
        <taxon>Methanobacteriati</taxon>
        <taxon>Thermoplasmatota</taxon>
        <taxon>Candidatus Poseidoniia</taxon>
        <taxon>environmental samples</taxon>
    </lineage>
</organism>
<evidence type="ECO:0000313" key="5">
    <source>
        <dbReference type="EMBL" id="ANV80772.1"/>
    </source>
</evidence>
<dbReference type="EMBL" id="KP211907">
    <property type="protein sequence ID" value="ANV80772.1"/>
    <property type="molecule type" value="Genomic_DNA"/>
</dbReference>
<dbReference type="PANTHER" id="PTHR44858">
    <property type="entry name" value="TETRATRICOPEPTIDE REPEAT PROTEIN 6"/>
    <property type="match status" value="1"/>
</dbReference>
<proteinExistence type="predicted"/>
<evidence type="ECO:0000256" key="2">
    <source>
        <dbReference type="ARBA" id="ARBA00022803"/>
    </source>
</evidence>
<dbReference type="Pfam" id="PF13432">
    <property type="entry name" value="TPR_16"/>
    <property type="match status" value="1"/>
</dbReference>
<dbReference type="SMART" id="SM00028">
    <property type="entry name" value="TPR"/>
    <property type="match status" value="9"/>
</dbReference>
<dbReference type="SUPFAM" id="SSF48452">
    <property type="entry name" value="TPR-like"/>
    <property type="match status" value="3"/>
</dbReference>
<evidence type="ECO:0000256" key="1">
    <source>
        <dbReference type="ARBA" id="ARBA00022737"/>
    </source>
</evidence>
<evidence type="ECO:0000256" key="4">
    <source>
        <dbReference type="SAM" id="Phobius"/>
    </source>
</evidence>
<keyword evidence="4" id="KW-0812">Transmembrane</keyword>
<feature type="transmembrane region" description="Helical" evidence="4">
    <location>
        <begin position="6"/>
        <end position="24"/>
    </location>
</feature>
<protein>
    <submittedName>
        <fullName evidence="5">TPR repeat-containing protein (SKI3, TTC37)</fullName>
    </submittedName>
</protein>
<dbReference type="AlphaFoldDB" id="A0A1B1TET8"/>
<dbReference type="PROSITE" id="PS50005">
    <property type="entry name" value="TPR"/>
    <property type="match status" value="4"/>
</dbReference>
<keyword evidence="4" id="KW-1133">Transmembrane helix</keyword>
<evidence type="ECO:0000256" key="3">
    <source>
        <dbReference type="PROSITE-ProRule" id="PRU00339"/>
    </source>
</evidence>
<reference evidence="5" key="2">
    <citation type="journal article" date="2015" name="ISME J.">
        <title>A new class of marine Euryarchaeota group II from the Mediterranean deep chlorophyll maximum.</title>
        <authorList>
            <person name="Martin-Cuadrado A.B."/>
            <person name="Garcia-Heredia I."/>
            <person name="Molto A.G."/>
            <person name="Lopez-Ubeda R."/>
            <person name="Kimes N."/>
            <person name="Lopez-Garcia P."/>
            <person name="Moreira D."/>
            <person name="Rodriguez-Valera F."/>
        </authorList>
    </citation>
    <scope>NUCLEOTIDE SEQUENCE</scope>
</reference>
<dbReference type="Pfam" id="PF14559">
    <property type="entry name" value="TPR_19"/>
    <property type="match status" value="1"/>
</dbReference>
<keyword evidence="1" id="KW-0677">Repeat</keyword>
<dbReference type="InterPro" id="IPR011990">
    <property type="entry name" value="TPR-like_helical_dom_sf"/>
</dbReference>
<feature type="repeat" description="TPR" evidence="3">
    <location>
        <begin position="640"/>
        <end position="673"/>
    </location>
</feature>
<accession>A0A1B1TET8</accession>
<dbReference type="PANTHER" id="PTHR44858:SF18">
    <property type="entry name" value="TETRATRICOPEPTIDE REPEAT (TPR) PROTEIN"/>
    <property type="match status" value="1"/>
</dbReference>
<keyword evidence="2 3" id="KW-0802">TPR repeat</keyword>
<dbReference type="InterPro" id="IPR019734">
    <property type="entry name" value="TPR_rpt"/>
</dbReference>